<dbReference type="Pfam" id="PF24355">
    <property type="entry name" value="DUF7514"/>
    <property type="match status" value="1"/>
</dbReference>
<dbReference type="GeneID" id="63749645"/>
<dbReference type="RefSeq" id="XP_040693829.1">
    <property type="nucleotide sequence ID" value="XM_040833797.1"/>
</dbReference>
<dbReference type="EMBL" id="KV878209">
    <property type="protein sequence ID" value="OJJ40153.1"/>
    <property type="molecule type" value="Genomic_DNA"/>
</dbReference>
<dbReference type="InterPro" id="IPR055936">
    <property type="entry name" value="DUF7514"/>
</dbReference>
<evidence type="ECO:0000259" key="2">
    <source>
        <dbReference type="Pfam" id="PF24355"/>
    </source>
</evidence>
<feature type="domain" description="DUF7514" evidence="2">
    <location>
        <begin position="92"/>
        <end position="254"/>
    </location>
</feature>
<organism evidence="3 4">
    <name type="scientific">Aspergillus wentii DTO 134E9</name>
    <dbReference type="NCBI Taxonomy" id="1073089"/>
    <lineage>
        <taxon>Eukaryota</taxon>
        <taxon>Fungi</taxon>
        <taxon>Dikarya</taxon>
        <taxon>Ascomycota</taxon>
        <taxon>Pezizomycotina</taxon>
        <taxon>Eurotiomycetes</taxon>
        <taxon>Eurotiomycetidae</taxon>
        <taxon>Eurotiales</taxon>
        <taxon>Aspergillaceae</taxon>
        <taxon>Aspergillus</taxon>
        <taxon>Aspergillus subgen. Cremei</taxon>
    </lineage>
</organism>
<dbReference type="STRING" id="1073089.A0A1L9RZ24"/>
<dbReference type="OrthoDB" id="4382739at2759"/>
<sequence>MCLNDILRDITQRVGRPNPPRPEPGVQQHPQQHYVNYHQQNPIIVPSTGPTFAPSHNTVYSNNNGSGQTAQGPQSFPPDRPTQRPSSSFTWGNLVTTDKRPSPLFARLLDAIFNFADRNHWPQNTEGLEPSKYAFLHEEMGYPLQGNPSKLYLQLATENHFPTPEATRNEALTILYRTFGFRFSIGQGEIPVLSRQGFHSAMLLDTLVDPTGQLSRFNHILSRRHAGILDPETNMPFPLASIPRASFPMGADQQKLLDQRNANSRFNAEFREYMAQLQGMQQQVHFATMNAMTPGYWIYGPYGRYEYHSTGGLNW</sequence>
<dbReference type="Proteomes" id="UP000184383">
    <property type="component" value="Unassembled WGS sequence"/>
</dbReference>
<dbReference type="VEuPathDB" id="FungiDB:ASPWEDRAFT_33473"/>
<evidence type="ECO:0000313" key="3">
    <source>
        <dbReference type="EMBL" id="OJJ40153.1"/>
    </source>
</evidence>
<feature type="region of interest" description="Disordered" evidence="1">
    <location>
        <begin position="42"/>
        <end position="93"/>
    </location>
</feature>
<feature type="compositionally biased region" description="Basic and acidic residues" evidence="1">
    <location>
        <begin position="1"/>
        <end position="11"/>
    </location>
</feature>
<dbReference type="AlphaFoldDB" id="A0A1L9RZ24"/>
<reference evidence="4" key="1">
    <citation type="journal article" date="2017" name="Genome Biol.">
        <title>Comparative genomics reveals high biological diversity and specific adaptations in the industrially and medically important fungal genus Aspergillus.</title>
        <authorList>
            <person name="de Vries R.P."/>
            <person name="Riley R."/>
            <person name="Wiebenga A."/>
            <person name="Aguilar-Osorio G."/>
            <person name="Amillis S."/>
            <person name="Uchima C.A."/>
            <person name="Anderluh G."/>
            <person name="Asadollahi M."/>
            <person name="Askin M."/>
            <person name="Barry K."/>
            <person name="Battaglia E."/>
            <person name="Bayram O."/>
            <person name="Benocci T."/>
            <person name="Braus-Stromeyer S.A."/>
            <person name="Caldana C."/>
            <person name="Canovas D."/>
            <person name="Cerqueira G.C."/>
            <person name="Chen F."/>
            <person name="Chen W."/>
            <person name="Choi C."/>
            <person name="Clum A."/>
            <person name="Dos Santos R.A."/>
            <person name="Damasio A.R."/>
            <person name="Diallinas G."/>
            <person name="Emri T."/>
            <person name="Fekete E."/>
            <person name="Flipphi M."/>
            <person name="Freyberg S."/>
            <person name="Gallo A."/>
            <person name="Gournas C."/>
            <person name="Habgood R."/>
            <person name="Hainaut M."/>
            <person name="Harispe M.L."/>
            <person name="Henrissat B."/>
            <person name="Hilden K.S."/>
            <person name="Hope R."/>
            <person name="Hossain A."/>
            <person name="Karabika E."/>
            <person name="Karaffa L."/>
            <person name="Karanyi Z."/>
            <person name="Krasevec N."/>
            <person name="Kuo A."/>
            <person name="Kusch H."/>
            <person name="LaButti K."/>
            <person name="Lagendijk E.L."/>
            <person name="Lapidus A."/>
            <person name="Levasseur A."/>
            <person name="Lindquist E."/>
            <person name="Lipzen A."/>
            <person name="Logrieco A.F."/>
            <person name="MacCabe A."/>
            <person name="Maekelae M.R."/>
            <person name="Malavazi I."/>
            <person name="Melin P."/>
            <person name="Meyer V."/>
            <person name="Mielnichuk N."/>
            <person name="Miskei M."/>
            <person name="Molnar A.P."/>
            <person name="Mule G."/>
            <person name="Ngan C.Y."/>
            <person name="Orejas M."/>
            <person name="Orosz E."/>
            <person name="Ouedraogo J.P."/>
            <person name="Overkamp K.M."/>
            <person name="Park H.-S."/>
            <person name="Perrone G."/>
            <person name="Piumi F."/>
            <person name="Punt P.J."/>
            <person name="Ram A.F."/>
            <person name="Ramon A."/>
            <person name="Rauscher S."/>
            <person name="Record E."/>
            <person name="Riano-Pachon D.M."/>
            <person name="Robert V."/>
            <person name="Roehrig J."/>
            <person name="Ruller R."/>
            <person name="Salamov A."/>
            <person name="Salih N.S."/>
            <person name="Samson R.A."/>
            <person name="Sandor E."/>
            <person name="Sanguinetti M."/>
            <person name="Schuetze T."/>
            <person name="Sepcic K."/>
            <person name="Shelest E."/>
            <person name="Sherlock G."/>
            <person name="Sophianopoulou V."/>
            <person name="Squina F.M."/>
            <person name="Sun H."/>
            <person name="Susca A."/>
            <person name="Todd R.B."/>
            <person name="Tsang A."/>
            <person name="Unkles S.E."/>
            <person name="van de Wiele N."/>
            <person name="van Rossen-Uffink D."/>
            <person name="Oliveira J.V."/>
            <person name="Vesth T.C."/>
            <person name="Visser J."/>
            <person name="Yu J.-H."/>
            <person name="Zhou M."/>
            <person name="Andersen M.R."/>
            <person name="Archer D.B."/>
            <person name="Baker S.E."/>
            <person name="Benoit I."/>
            <person name="Brakhage A.A."/>
            <person name="Braus G.H."/>
            <person name="Fischer R."/>
            <person name="Frisvad J.C."/>
            <person name="Goldman G.H."/>
            <person name="Houbraken J."/>
            <person name="Oakley B."/>
            <person name="Pocsi I."/>
            <person name="Scazzocchio C."/>
            <person name="Seiboth B."/>
            <person name="vanKuyk P.A."/>
            <person name="Wortman J."/>
            <person name="Dyer P.S."/>
            <person name="Grigoriev I.V."/>
        </authorList>
    </citation>
    <scope>NUCLEOTIDE SEQUENCE [LARGE SCALE GENOMIC DNA]</scope>
    <source>
        <strain evidence="4">DTO 134E9</strain>
    </source>
</reference>
<feature type="compositionally biased region" description="Polar residues" evidence="1">
    <location>
        <begin position="83"/>
        <end position="93"/>
    </location>
</feature>
<protein>
    <recommendedName>
        <fullName evidence="2">DUF7514 domain-containing protein</fullName>
    </recommendedName>
</protein>
<name>A0A1L9RZ24_ASPWE</name>
<evidence type="ECO:0000313" key="4">
    <source>
        <dbReference type="Proteomes" id="UP000184383"/>
    </source>
</evidence>
<keyword evidence="4" id="KW-1185">Reference proteome</keyword>
<accession>A0A1L9RZ24</accession>
<feature type="compositionally biased region" description="Polar residues" evidence="1">
    <location>
        <begin position="42"/>
        <end position="74"/>
    </location>
</feature>
<evidence type="ECO:0000256" key="1">
    <source>
        <dbReference type="SAM" id="MobiDB-lite"/>
    </source>
</evidence>
<gene>
    <name evidence="3" type="ORF">ASPWEDRAFT_33473</name>
</gene>
<feature type="region of interest" description="Disordered" evidence="1">
    <location>
        <begin position="1"/>
        <end position="30"/>
    </location>
</feature>
<proteinExistence type="predicted"/>